<dbReference type="AlphaFoldDB" id="A0AAD1RT45"/>
<organism evidence="2 3">
    <name type="scientific">Pelobates cultripes</name>
    <name type="common">Western spadefoot toad</name>
    <dbReference type="NCBI Taxonomy" id="61616"/>
    <lineage>
        <taxon>Eukaryota</taxon>
        <taxon>Metazoa</taxon>
        <taxon>Chordata</taxon>
        <taxon>Craniata</taxon>
        <taxon>Vertebrata</taxon>
        <taxon>Euteleostomi</taxon>
        <taxon>Amphibia</taxon>
        <taxon>Batrachia</taxon>
        <taxon>Anura</taxon>
        <taxon>Pelobatoidea</taxon>
        <taxon>Pelobatidae</taxon>
        <taxon>Pelobates</taxon>
    </lineage>
</organism>
<sequence>MSSFLSWSQENLSQTFQSFKDSVKKDSGLAAIRERQNKKRRRERSPSLSELSSGECSSSSPSEISSLASSVEEGFPQEELIKLIKEVSTVIQGDFVNLKNLVTSADNGQSKISTSRTKRRNNDAKRVGGRLWFFTHKWKDTASNCWILRTISEGYRIRFSTIPKPSFLLSSYPSRKTSEALLAESLILLRKDVIDK</sequence>
<keyword evidence="3" id="KW-1185">Reference proteome</keyword>
<feature type="region of interest" description="Disordered" evidence="1">
    <location>
        <begin position="20"/>
        <end position="63"/>
    </location>
</feature>
<feature type="compositionally biased region" description="Low complexity" evidence="1">
    <location>
        <begin position="46"/>
        <end position="63"/>
    </location>
</feature>
<dbReference type="EMBL" id="OW240914">
    <property type="protein sequence ID" value="CAH2276963.1"/>
    <property type="molecule type" value="Genomic_DNA"/>
</dbReference>
<name>A0AAD1RT45_PELCU</name>
<protein>
    <submittedName>
        <fullName evidence="2">Uncharacterized protein</fullName>
    </submittedName>
</protein>
<feature type="compositionally biased region" description="Basic and acidic residues" evidence="1">
    <location>
        <begin position="21"/>
        <end position="35"/>
    </location>
</feature>
<reference evidence="2" key="1">
    <citation type="submission" date="2022-03" db="EMBL/GenBank/DDBJ databases">
        <authorList>
            <person name="Alioto T."/>
            <person name="Alioto T."/>
            <person name="Gomez Garrido J."/>
        </authorList>
    </citation>
    <scope>NUCLEOTIDE SEQUENCE</scope>
</reference>
<evidence type="ECO:0000313" key="2">
    <source>
        <dbReference type="EMBL" id="CAH2276963.1"/>
    </source>
</evidence>
<evidence type="ECO:0000313" key="3">
    <source>
        <dbReference type="Proteomes" id="UP001295444"/>
    </source>
</evidence>
<dbReference type="Proteomes" id="UP001295444">
    <property type="component" value="Chromosome 03"/>
</dbReference>
<proteinExistence type="predicted"/>
<evidence type="ECO:0000256" key="1">
    <source>
        <dbReference type="SAM" id="MobiDB-lite"/>
    </source>
</evidence>
<accession>A0AAD1RT45</accession>
<feature type="non-terminal residue" evidence="2">
    <location>
        <position position="196"/>
    </location>
</feature>
<gene>
    <name evidence="2" type="ORF">PECUL_23A022220</name>
</gene>